<dbReference type="PANTHER" id="PTHR43796:SF2">
    <property type="entry name" value="CARBOXYNORSPERMIDINE SYNTHASE"/>
    <property type="match status" value="1"/>
</dbReference>
<reference evidence="3 4" key="1">
    <citation type="submission" date="2022-07" db="EMBL/GenBank/DDBJ databases">
        <title>Genome sequence of Terrisporobacter mayombei DSM6539.</title>
        <authorList>
            <person name="Boeer T."/>
            <person name="Bengelsdorf F.R."/>
            <person name="Daniel R."/>
            <person name="Poehlein A."/>
        </authorList>
    </citation>
    <scope>NUCLEOTIDE SEQUENCE [LARGE SCALE GENOMIC DNA]</scope>
    <source>
        <strain evidence="3 4">DSM 6539</strain>
    </source>
</reference>
<feature type="domain" description="Saccharopine dehydrogenase NADP binding" evidence="1">
    <location>
        <begin position="4"/>
        <end position="103"/>
    </location>
</feature>
<dbReference type="Proteomes" id="UP001235030">
    <property type="component" value="Chromosome"/>
</dbReference>
<dbReference type="RefSeq" id="WP_228103157.1">
    <property type="nucleotide sequence ID" value="NZ_CP101637.1"/>
</dbReference>
<keyword evidence="4" id="KW-1185">Reference proteome</keyword>
<dbReference type="InterPro" id="IPR005097">
    <property type="entry name" value="Sacchrp_dh_NADP-bd"/>
</dbReference>
<dbReference type="PANTHER" id="PTHR43796">
    <property type="entry name" value="CARBOXYNORSPERMIDINE SYNTHASE"/>
    <property type="match status" value="1"/>
</dbReference>
<dbReference type="InterPro" id="IPR032095">
    <property type="entry name" value="Sacchrp_dh-like_C"/>
</dbReference>
<dbReference type="InterPro" id="IPR036291">
    <property type="entry name" value="NAD(P)-bd_dom_sf"/>
</dbReference>
<dbReference type="SUPFAM" id="SSF51735">
    <property type="entry name" value="NAD(P)-binding Rossmann-fold domains"/>
    <property type="match status" value="1"/>
</dbReference>
<evidence type="ECO:0000259" key="1">
    <source>
        <dbReference type="Pfam" id="PF03435"/>
    </source>
</evidence>
<dbReference type="GO" id="GO:0102143">
    <property type="term" value="F:carboxynorspermidine dehydrogenase activity"/>
    <property type="evidence" value="ECO:0007669"/>
    <property type="project" value="UniProtKB-EC"/>
</dbReference>
<dbReference type="Gene3D" id="3.40.50.720">
    <property type="entry name" value="NAD(P)-binding Rossmann-like Domain"/>
    <property type="match status" value="1"/>
</dbReference>
<protein>
    <submittedName>
        <fullName evidence="3">Carboxynorspermidine synthase</fullName>
        <ecNumber evidence="3">1.5.1.43</ecNumber>
    </submittedName>
</protein>
<feature type="domain" description="Saccharopine dehydrogenase-like C-terminal" evidence="2">
    <location>
        <begin position="153"/>
        <end position="408"/>
    </location>
</feature>
<organism evidence="3 4">
    <name type="scientific">Terrisporobacter mayombei</name>
    <dbReference type="NCBI Taxonomy" id="1541"/>
    <lineage>
        <taxon>Bacteria</taxon>
        <taxon>Bacillati</taxon>
        <taxon>Bacillota</taxon>
        <taxon>Clostridia</taxon>
        <taxon>Peptostreptococcales</taxon>
        <taxon>Peptostreptococcaceae</taxon>
        <taxon>Terrisporobacter</taxon>
    </lineage>
</organism>
<evidence type="ECO:0000259" key="2">
    <source>
        <dbReference type="Pfam" id="PF16653"/>
    </source>
</evidence>
<dbReference type="Pfam" id="PF03435">
    <property type="entry name" value="Sacchrp_dh_NADP"/>
    <property type="match status" value="1"/>
</dbReference>
<name>A0ABY9Q120_9FIRM</name>
<evidence type="ECO:0000313" key="3">
    <source>
        <dbReference type="EMBL" id="WMT80964.1"/>
    </source>
</evidence>
<dbReference type="EC" id="1.5.1.43" evidence="3"/>
<dbReference type="Gene3D" id="3.30.360.10">
    <property type="entry name" value="Dihydrodipicolinate Reductase, domain 2"/>
    <property type="match status" value="1"/>
</dbReference>
<accession>A0ABY9Q120</accession>
<gene>
    <name evidence="3" type="ORF">TEMA_12920</name>
</gene>
<evidence type="ECO:0000313" key="4">
    <source>
        <dbReference type="Proteomes" id="UP001235030"/>
    </source>
</evidence>
<proteinExistence type="predicted"/>
<dbReference type="EMBL" id="CP101637">
    <property type="protein sequence ID" value="WMT80964.1"/>
    <property type="molecule type" value="Genomic_DNA"/>
</dbReference>
<dbReference type="Pfam" id="PF16653">
    <property type="entry name" value="Sacchrp_dh_C"/>
    <property type="match status" value="1"/>
</dbReference>
<keyword evidence="3" id="KW-0560">Oxidoreductase</keyword>
<sequence>MRMMLVGSGAVGESILRILQSRENYREWLEFVLVADYNLGRAKEVIENLKERENYKAVQVDAKNKNEMIELIKEYNIDFVMDAAAPFVSNQIFDAAYEGGTNYGSMGTWSVPMDNPKFGIGIENSYIEPMTKYNFDRHENWENKNQMACICMGIDPGVVNVFAKYAAEYEFDELYEVHIKDGGNLEIPGAKENDITFGFNVWTILDEVMNPNVEYDKDKDGFIVEDAFCGEETFIMPEGVGENTLIKVEHEEVVTMQRYLSKYGLKKATFKIALDPALINALKVIDSLGLRSIHQVDVGGVKVVPRDVVAACAPQPKDIGDEMTGMMLVGVHCIGIKDGKKKEIFIYQPFENKQSIKDWGMQAVVAQTGFGAALTIELIAKGIWKGEGVFSPEYFNPIPYLDLMKETGFRYEVINM</sequence>